<evidence type="ECO:0000313" key="1">
    <source>
        <dbReference type="EMBL" id="GIM77852.1"/>
    </source>
</evidence>
<dbReference type="AlphaFoldDB" id="A0A919SUX9"/>
<accession>A0A919SUX9</accession>
<evidence type="ECO:0000313" key="2">
    <source>
        <dbReference type="Proteomes" id="UP000681340"/>
    </source>
</evidence>
<comment type="caution">
    <text evidence="1">The sequence shown here is derived from an EMBL/GenBank/DDBJ whole genome shotgun (WGS) entry which is preliminary data.</text>
</comment>
<dbReference type="EMBL" id="BOQL01000069">
    <property type="protein sequence ID" value="GIM77852.1"/>
    <property type="molecule type" value="Genomic_DNA"/>
</dbReference>
<dbReference type="RefSeq" id="WP_212993619.1">
    <property type="nucleotide sequence ID" value="NZ_BAABEA010000033.1"/>
</dbReference>
<gene>
    <name evidence="1" type="ORF">Aau02nite_77980</name>
</gene>
<reference evidence="1" key="1">
    <citation type="submission" date="2021-03" db="EMBL/GenBank/DDBJ databases">
        <title>Whole genome shotgun sequence of Actinoplanes auranticolor NBRC 12245.</title>
        <authorList>
            <person name="Komaki H."/>
            <person name="Tamura T."/>
        </authorList>
    </citation>
    <scope>NUCLEOTIDE SEQUENCE</scope>
    <source>
        <strain evidence="1">NBRC 12245</strain>
    </source>
</reference>
<dbReference type="Proteomes" id="UP000681340">
    <property type="component" value="Unassembled WGS sequence"/>
</dbReference>
<organism evidence="1 2">
    <name type="scientific">Actinoplanes auranticolor</name>
    <dbReference type="NCBI Taxonomy" id="47988"/>
    <lineage>
        <taxon>Bacteria</taxon>
        <taxon>Bacillati</taxon>
        <taxon>Actinomycetota</taxon>
        <taxon>Actinomycetes</taxon>
        <taxon>Micromonosporales</taxon>
        <taxon>Micromonosporaceae</taxon>
        <taxon>Actinoplanes</taxon>
    </lineage>
</organism>
<protein>
    <submittedName>
        <fullName evidence="1">Uncharacterized protein</fullName>
    </submittedName>
</protein>
<name>A0A919SUX9_9ACTN</name>
<proteinExistence type="predicted"/>
<keyword evidence="2" id="KW-1185">Reference proteome</keyword>
<sequence length="229" mass="24713">MTHPYRLIPFPPVVLLTDPAPDEVVVDDSAPVDGYDRTLLDALDLGRTTGVWRAWRIDLAVDGTASATRVYLVESAQPAEELPALAERARQAIAASGHAAAVDVHQPETPLIPYRWTARANFALLWAAAPAMGFRHPDPDGAHEPLDGDEMLDALAYLEGAPLVTDTMHTDGTWIWPAAATDRLRRLGALPDPAFAAHIRDAGRDPAPVGAVTLHRALADLVRTRVAPR</sequence>